<dbReference type="InterPro" id="IPR019980">
    <property type="entry name" value="Ribosomal_uS13_bac-type"/>
</dbReference>
<dbReference type="Gene3D" id="4.10.910.10">
    <property type="entry name" value="30s ribosomal protein s13, domain 2"/>
    <property type="match status" value="1"/>
</dbReference>
<protein>
    <recommendedName>
        <fullName evidence="6 7">Small ribosomal subunit protein uS13</fullName>
    </recommendedName>
</protein>
<name>A0A955I923_9BACT</name>
<dbReference type="GO" id="GO:0019843">
    <property type="term" value="F:rRNA binding"/>
    <property type="evidence" value="ECO:0007669"/>
    <property type="project" value="UniProtKB-UniRule"/>
</dbReference>
<dbReference type="SUPFAM" id="SSF46946">
    <property type="entry name" value="S13-like H2TH domain"/>
    <property type="match status" value="1"/>
</dbReference>
<proteinExistence type="inferred from homology"/>
<dbReference type="InterPro" id="IPR027437">
    <property type="entry name" value="Rbsml_uS13_C"/>
</dbReference>
<keyword evidence="2 7" id="KW-0699">rRNA-binding</keyword>
<reference evidence="9" key="2">
    <citation type="journal article" date="2021" name="Microbiome">
        <title>Successional dynamics and alternative stable states in a saline activated sludge microbial community over 9 years.</title>
        <authorList>
            <person name="Wang Y."/>
            <person name="Ye J."/>
            <person name="Ju F."/>
            <person name="Liu L."/>
            <person name="Boyd J.A."/>
            <person name="Deng Y."/>
            <person name="Parks D.H."/>
            <person name="Jiang X."/>
            <person name="Yin X."/>
            <person name="Woodcroft B.J."/>
            <person name="Tyson G.W."/>
            <person name="Hugenholtz P."/>
            <person name="Polz M.F."/>
            <person name="Zhang T."/>
        </authorList>
    </citation>
    <scope>NUCLEOTIDE SEQUENCE</scope>
    <source>
        <strain evidence="9">HKST-UBA15</strain>
    </source>
</reference>
<evidence type="ECO:0000256" key="6">
    <source>
        <dbReference type="ARBA" id="ARBA00035166"/>
    </source>
</evidence>
<comment type="caution">
    <text evidence="9">The sequence shown here is derived from an EMBL/GenBank/DDBJ whole genome shotgun (WGS) entry which is preliminary data.</text>
</comment>
<dbReference type="Proteomes" id="UP000745577">
    <property type="component" value="Unassembled WGS sequence"/>
</dbReference>
<evidence type="ECO:0000256" key="7">
    <source>
        <dbReference type="HAMAP-Rule" id="MF_01315"/>
    </source>
</evidence>
<dbReference type="GO" id="GO:0015935">
    <property type="term" value="C:small ribosomal subunit"/>
    <property type="evidence" value="ECO:0007669"/>
    <property type="project" value="TreeGrafter"/>
</dbReference>
<evidence type="ECO:0000256" key="2">
    <source>
        <dbReference type="ARBA" id="ARBA00022730"/>
    </source>
</evidence>
<keyword evidence="5 7" id="KW-0687">Ribonucleoprotein</keyword>
<sequence length="126" mass="14318">MARIAGINLPLEKKIEYALPYIYGVGHTTSKKILVQTNVDPNKRVKDLSDQEIKRISNALAEKTLEGDLRQTVFRNIKRLKDIKSYRGIRHKLGLPVRGQQTRTNAVTRKGRNIAVGGLKRKLEKT</sequence>
<dbReference type="EMBL" id="JAGQLL010000025">
    <property type="protein sequence ID" value="MCA9380031.1"/>
    <property type="molecule type" value="Genomic_DNA"/>
</dbReference>
<dbReference type="InterPro" id="IPR018269">
    <property type="entry name" value="Ribosomal_uS13_CS"/>
</dbReference>
<dbReference type="Pfam" id="PF00416">
    <property type="entry name" value="Ribosomal_S13"/>
    <property type="match status" value="1"/>
</dbReference>
<gene>
    <name evidence="7 9" type="primary">rpsM</name>
    <name evidence="9" type="ORF">KC675_02515</name>
</gene>
<dbReference type="PANTHER" id="PTHR10871:SF1">
    <property type="entry name" value="SMALL RIBOSOMAL SUBUNIT PROTEIN US13M"/>
    <property type="match status" value="1"/>
</dbReference>
<evidence type="ECO:0000256" key="5">
    <source>
        <dbReference type="ARBA" id="ARBA00023274"/>
    </source>
</evidence>
<dbReference type="HAMAP" id="MF_01315">
    <property type="entry name" value="Ribosomal_uS13"/>
    <property type="match status" value="1"/>
</dbReference>
<comment type="similarity">
    <text evidence="1 7 8">Belongs to the universal ribosomal protein uS13 family.</text>
</comment>
<dbReference type="AlphaFoldDB" id="A0A955I923"/>
<dbReference type="PROSITE" id="PS50159">
    <property type="entry name" value="RIBOSOMAL_S13_2"/>
    <property type="match status" value="1"/>
</dbReference>
<evidence type="ECO:0000256" key="3">
    <source>
        <dbReference type="ARBA" id="ARBA00022884"/>
    </source>
</evidence>
<comment type="function">
    <text evidence="7">Located at the top of the head of the 30S subunit, it contacts several helices of the 16S rRNA. In the 70S ribosome it contacts the 23S rRNA (bridge B1a) and protein L5 of the 50S subunit (bridge B1b), connecting the 2 subunits; these bridges are implicated in subunit movement. Contacts the tRNAs in the A and P-sites.</text>
</comment>
<dbReference type="NCBIfam" id="TIGR03631">
    <property type="entry name" value="uS13_bact"/>
    <property type="match status" value="1"/>
</dbReference>
<dbReference type="GO" id="GO:0006412">
    <property type="term" value="P:translation"/>
    <property type="evidence" value="ECO:0007669"/>
    <property type="project" value="UniProtKB-UniRule"/>
</dbReference>
<keyword evidence="3 7" id="KW-0694">RNA-binding</keyword>
<dbReference type="PANTHER" id="PTHR10871">
    <property type="entry name" value="30S RIBOSOMAL PROTEIN S13/40S RIBOSOMAL PROTEIN S18"/>
    <property type="match status" value="1"/>
</dbReference>
<dbReference type="GO" id="GO:0000049">
    <property type="term" value="F:tRNA binding"/>
    <property type="evidence" value="ECO:0007669"/>
    <property type="project" value="UniProtKB-UniRule"/>
</dbReference>
<keyword evidence="4 7" id="KW-0689">Ribosomal protein</keyword>
<dbReference type="FunFam" id="1.10.8.50:FF:000001">
    <property type="entry name" value="30S ribosomal protein S13"/>
    <property type="match status" value="1"/>
</dbReference>
<dbReference type="InterPro" id="IPR010979">
    <property type="entry name" value="Ribosomal_uS13-like_H2TH"/>
</dbReference>
<evidence type="ECO:0000313" key="10">
    <source>
        <dbReference type="Proteomes" id="UP000745577"/>
    </source>
</evidence>
<comment type="subunit">
    <text evidence="7">Part of the 30S ribosomal subunit. Forms a loose heterodimer with protein S19. Forms two bridges to the 50S subunit in the 70S ribosome.</text>
</comment>
<evidence type="ECO:0000256" key="1">
    <source>
        <dbReference type="ARBA" id="ARBA00008080"/>
    </source>
</evidence>
<accession>A0A955I923</accession>
<dbReference type="PROSITE" id="PS00646">
    <property type="entry name" value="RIBOSOMAL_S13_1"/>
    <property type="match status" value="1"/>
</dbReference>
<evidence type="ECO:0000256" key="8">
    <source>
        <dbReference type="RuleBase" id="RU003830"/>
    </source>
</evidence>
<reference evidence="9" key="1">
    <citation type="submission" date="2020-04" db="EMBL/GenBank/DDBJ databases">
        <authorList>
            <person name="Zhang T."/>
        </authorList>
    </citation>
    <scope>NUCLEOTIDE SEQUENCE</scope>
    <source>
        <strain evidence="9">HKST-UBA15</strain>
    </source>
</reference>
<evidence type="ECO:0000313" key="9">
    <source>
        <dbReference type="EMBL" id="MCA9380031.1"/>
    </source>
</evidence>
<dbReference type="GO" id="GO:0005829">
    <property type="term" value="C:cytosol"/>
    <property type="evidence" value="ECO:0007669"/>
    <property type="project" value="TreeGrafter"/>
</dbReference>
<organism evidence="9 10">
    <name type="scientific">Candidatus Dojkabacteria bacterium</name>
    <dbReference type="NCBI Taxonomy" id="2099670"/>
    <lineage>
        <taxon>Bacteria</taxon>
        <taxon>Candidatus Dojkabacteria</taxon>
    </lineage>
</organism>
<dbReference type="InterPro" id="IPR001892">
    <property type="entry name" value="Ribosomal_uS13"/>
</dbReference>
<evidence type="ECO:0000256" key="4">
    <source>
        <dbReference type="ARBA" id="ARBA00022980"/>
    </source>
</evidence>
<dbReference type="Gene3D" id="1.10.8.50">
    <property type="match status" value="1"/>
</dbReference>
<keyword evidence="7" id="KW-0820">tRNA-binding</keyword>
<dbReference type="GO" id="GO:0003735">
    <property type="term" value="F:structural constituent of ribosome"/>
    <property type="evidence" value="ECO:0007669"/>
    <property type="project" value="InterPro"/>
</dbReference>
<dbReference type="PIRSF" id="PIRSF002134">
    <property type="entry name" value="Ribosomal_S13"/>
    <property type="match status" value="1"/>
</dbReference>